<evidence type="ECO:0000256" key="1">
    <source>
        <dbReference type="SAM" id="MobiDB-lite"/>
    </source>
</evidence>
<reference evidence="2 3" key="1">
    <citation type="submission" date="2024-09" db="EMBL/GenBank/DDBJ databases">
        <authorList>
            <person name="Sun Q."/>
            <person name="Mori K."/>
        </authorList>
    </citation>
    <scope>NUCLEOTIDE SEQUENCE [LARGE SCALE GENOMIC DNA]</scope>
    <source>
        <strain evidence="2 3">JCM 4362</strain>
    </source>
</reference>
<dbReference type="RefSeq" id="WP_345219906.1">
    <property type="nucleotide sequence ID" value="NZ_BAAAXE010000003.1"/>
</dbReference>
<dbReference type="EMBL" id="JBHMCR010000027">
    <property type="protein sequence ID" value="MFB9524879.1"/>
    <property type="molecule type" value="Genomic_DNA"/>
</dbReference>
<sequence length="93" mass="9746">MSTTGSTPQRGPAATGDAPRPTDDVPLSTALAMASFRISRGNPTTEETAAVAAVLMAGLRRLHDTRPATATPRILRLPHPTRPAYRAPGSWAS</sequence>
<protein>
    <submittedName>
        <fullName evidence="2">Acyl-CoA carboxylase epsilon subunit</fullName>
    </submittedName>
</protein>
<comment type="caution">
    <text evidence="2">The sequence shown here is derived from an EMBL/GenBank/DDBJ whole genome shotgun (WGS) entry which is preliminary data.</text>
</comment>
<name>A0ABV5PP83_STRCM</name>
<gene>
    <name evidence="2" type="ORF">ACFFTU_33600</name>
</gene>
<dbReference type="Pfam" id="PF13822">
    <property type="entry name" value="ACC_epsilon"/>
    <property type="match status" value="1"/>
</dbReference>
<evidence type="ECO:0000313" key="2">
    <source>
        <dbReference type="EMBL" id="MFB9524879.1"/>
    </source>
</evidence>
<evidence type="ECO:0000313" key="3">
    <source>
        <dbReference type="Proteomes" id="UP001589718"/>
    </source>
</evidence>
<dbReference type="InterPro" id="IPR032716">
    <property type="entry name" value="ACC_epsilon"/>
</dbReference>
<proteinExistence type="predicted"/>
<dbReference type="Proteomes" id="UP001589718">
    <property type="component" value="Unassembled WGS sequence"/>
</dbReference>
<accession>A0ABV5PP83</accession>
<keyword evidence="3" id="KW-1185">Reference proteome</keyword>
<feature type="region of interest" description="Disordered" evidence="1">
    <location>
        <begin position="1"/>
        <end position="26"/>
    </location>
</feature>
<organism evidence="2 3">
    <name type="scientific">Streptomyces cremeus</name>
    <dbReference type="NCBI Taxonomy" id="66881"/>
    <lineage>
        <taxon>Bacteria</taxon>
        <taxon>Bacillati</taxon>
        <taxon>Actinomycetota</taxon>
        <taxon>Actinomycetes</taxon>
        <taxon>Kitasatosporales</taxon>
        <taxon>Streptomycetaceae</taxon>
        <taxon>Streptomyces</taxon>
    </lineage>
</organism>